<dbReference type="GO" id="GO:0006355">
    <property type="term" value="P:regulation of DNA-templated transcription"/>
    <property type="evidence" value="ECO:0007669"/>
    <property type="project" value="InterPro"/>
</dbReference>
<dbReference type="Pfam" id="PF08279">
    <property type="entry name" value="HTH_11"/>
    <property type="match status" value="1"/>
</dbReference>
<dbReference type="STRING" id="89093.SAMN04488558_102181"/>
<dbReference type="InterPro" id="IPR036388">
    <property type="entry name" value="WH-like_DNA-bd_sf"/>
</dbReference>
<organism evidence="8 9">
    <name type="scientific">Ignavigranum ruoffiae</name>
    <dbReference type="NCBI Taxonomy" id="89093"/>
    <lineage>
        <taxon>Bacteria</taxon>
        <taxon>Bacillati</taxon>
        <taxon>Bacillota</taxon>
        <taxon>Bacilli</taxon>
        <taxon>Lactobacillales</taxon>
        <taxon>Aerococcaceae</taxon>
        <taxon>Ignavigranum</taxon>
    </lineage>
</organism>
<feature type="domain" description="PRD" evidence="7">
    <location>
        <begin position="176"/>
        <end position="288"/>
    </location>
</feature>
<dbReference type="InterPro" id="IPR013011">
    <property type="entry name" value="PTS_EIIB_2"/>
</dbReference>
<protein>
    <submittedName>
        <fullName evidence="8">Transcriptional antiterminator, BglG family</fullName>
    </submittedName>
</protein>
<dbReference type="GO" id="GO:0009401">
    <property type="term" value="P:phosphoenolpyruvate-dependent sugar phosphotransferase system"/>
    <property type="evidence" value="ECO:0007669"/>
    <property type="project" value="InterPro"/>
</dbReference>
<dbReference type="GO" id="GO:0008982">
    <property type="term" value="F:protein-N(PI)-phosphohistidine-sugar phosphotransferase activity"/>
    <property type="evidence" value="ECO:0007669"/>
    <property type="project" value="InterPro"/>
</dbReference>
<dbReference type="PANTHER" id="PTHR30185:SF18">
    <property type="entry name" value="TRANSCRIPTIONAL REGULATOR MTLR"/>
    <property type="match status" value="1"/>
</dbReference>
<dbReference type="InterPro" id="IPR011608">
    <property type="entry name" value="PRD"/>
</dbReference>
<dbReference type="OrthoDB" id="3239954at2"/>
<keyword evidence="3" id="KW-0805">Transcription regulation</keyword>
<dbReference type="Gene3D" id="1.10.1790.10">
    <property type="entry name" value="PRD domain"/>
    <property type="match status" value="2"/>
</dbReference>
<evidence type="ECO:0000256" key="5">
    <source>
        <dbReference type="ARBA" id="ARBA00023163"/>
    </source>
</evidence>
<dbReference type="PROSITE" id="PS51099">
    <property type="entry name" value="PTS_EIIB_TYPE_2"/>
    <property type="match status" value="1"/>
</dbReference>
<keyword evidence="5" id="KW-0804">Transcription</keyword>
<feature type="domain" description="PRD" evidence="7">
    <location>
        <begin position="296"/>
        <end position="406"/>
    </location>
</feature>
<dbReference type="CDD" id="cd05568">
    <property type="entry name" value="PTS_IIB_bgl_like"/>
    <property type="match status" value="1"/>
</dbReference>
<evidence type="ECO:0000256" key="3">
    <source>
        <dbReference type="ARBA" id="ARBA00023015"/>
    </source>
</evidence>
<reference evidence="8 9" key="1">
    <citation type="submission" date="2016-10" db="EMBL/GenBank/DDBJ databases">
        <authorList>
            <person name="de Groot N.N."/>
        </authorList>
    </citation>
    <scope>NUCLEOTIDE SEQUENCE [LARGE SCALE GENOMIC DNA]</scope>
    <source>
        <strain evidence="8 9">DSM 15695</strain>
    </source>
</reference>
<keyword evidence="2" id="KW-0677">Repeat</keyword>
<keyword evidence="9" id="KW-1185">Reference proteome</keyword>
<dbReference type="Pfam" id="PF02302">
    <property type="entry name" value="PTS_IIB"/>
    <property type="match status" value="1"/>
</dbReference>
<dbReference type="InterPro" id="IPR050661">
    <property type="entry name" value="BglG_antiterminators"/>
</dbReference>
<keyword evidence="4" id="KW-0010">Activator</keyword>
<dbReference type="InterPro" id="IPR013196">
    <property type="entry name" value="HTH_11"/>
</dbReference>
<evidence type="ECO:0000256" key="2">
    <source>
        <dbReference type="ARBA" id="ARBA00022737"/>
    </source>
</evidence>
<dbReference type="RefSeq" id="WP_092570666.1">
    <property type="nucleotide sequence ID" value="NZ_FOEN01000002.1"/>
</dbReference>
<dbReference type="PANTHER" id="PTHR30185">
    <property type="entry name" value="CRYPTIC BETA-GLUCOSIDE BGL OPERON ANTITERMINATOR"/>
    <property type="match status" value="1"/>
</dbReference>
<dbReference type="Gene3D" id="1.10.10.10">
    <property type="entry name" value="Winged helix-like DNA-binding domain superfamily/Winged helix DNA-binding domain"/>
    <property type="match status" value="2"/>
</dbReference>
<dbReference type="SUPFAM" id="SSF52794">
    <property type="entry name" value="PTS system IIB component-like"/>
    <property type="match status" value="1"/>
</dbReference>
<evidence type="ECO:0000313" key="8">
    <source>
        <dbReference type="EMBL" id="SEP84607.1"/>
    </source>
</evidence>
<proteinExistence type="predicted"/>
<evidence type="ECO:0000256" key="4">
    <source>
        <dbReference type="ARBA" id="ARBA00023159"/>
    </source>
</evidence>
<dbReference type="Pfam" id="PF05043">
    <property type="entry name" value="Mga"/>
    <property type="match status" value="1"/>
</dbReference>
<dbReference type="SUPFAM" id="SSF63520">
    <property type="entry name" value="PTS-regulatory domain, PRD"/>
    <property type="match status" value="2"/>
</dbReference>
<dbReference type="EMBL" id="FOEN01000002">
    <property type="protein sequence ID" value="SEP84607.1"/>
    <property type="molecule type" value="Genomic_DNA"/>
</dbReference>
<name>A0A1H9B798_9LACT</name>
<dbReference type="Pfam" id="PF00874">
    <property type="entry name" value="PRD"/>
    <property type="match status" value="2"/>
</dbReference>
<dbReference type="Gene3D" id="3.40.50.2300">
    <property type="match status" value="1"/>
</dbReference>
<dbReference type="AlphaFoldDB" id="A0A1H9B798"/>
<dbReference type="PROSITE" id="PS51372">
    <property type="entry name" value="PRD_2"/>
    <property type="match status" value="2"/>
</dbReference>
<dbReference type="InterPro" id="IPR003501">
    <property type="entry name" value="PTS_EIIB_2/3"/>
</dbReference>
<dbReference type="InterPro" id="IPR007737">
    <property type="entry name" value="Mga_HTH"/>
</dbReference>
<feature type="domain" description="PTS EIIB type-2" evidence="6">
    <location>
        <begin position="407"/>
        <end position="501"/>
    </location>
</feature>
<evidence type="ECO:0000313" key="9">
    <source>
        <dbReference type="Proteomes" id="UP000198833"/>
    </source>
</evidence>
<dbReference type="InterPro" id="IPR036095">
    <property type="entry name" value="PTS_EIIB-like_sf"/>
</dbReference>
<evidence type="ECO:0000256" key="1">
    <source>
        <dbReference type="ARBA" id="ARBA00022679"/>
    </source>
</evidence>
<keyword evidence="1" id="KW-0808">Transferase</keyword>
<dbReference type="Proteomes" id="UP000198833">
    <property type="component" value="Unassembled WGS sequence"/>
</dbReference>
<sequence length="501" mass="59087">MELSFKEFSVINQLDYSNFIPVSNISKKLGVSNKTIYRLIKKINELSLRLYNNQLILSEPGKGYVLNSFFIDKKILPVYTQNNEDTNILQNKIKLLTFYPNNMKIDEIFPSEFLSESTLNRMVQEFESELSKFDIRLKIKNKNIYLNGQENDIRKLLRKYILMLNRNSIMNGYNPNDNVFDEKFIFNQINIIEDKMKLTITYPYDVNIITHLFMIIERYRSGYVDLLTFQEPLDNEEKKLIKNNQAVYNLSKFIVKNIESYLNLKISSLESYFLFQNIISVGANNSIVKKITLHTDIERKADYICKSLIFSMYRLKNSNELAYYNNLYVDLYNHIIPMLTRLEMGIDIDNSLLLEIKKNYKSSFKALKDIFEVLKEKIPLLLHITDNEIGYITIYFEKYKIKYNEQTRVILVCSTGIGTSELLKINIEKNIPEIEIVDTVSARVLRKNLNKYKDNFDLILTTINVELKNIDKPILMISPILNNKDIETLKYYLKEDFNENT</sequence>
<accession>A0A1H9B798</accession>
<dbReference type="InterPro" id="IPR036634">
    <property type="entry name" value="PRD_sf"/>
</dbReference>
<evidence type="ECO:0000259" key="6">
    <source>
        <dbReference type="PROSITE" id="PS51099"/>
    </source>
</evidence>
<evidence type="ECO:0000259" key="7">
    <source>
        <dbReference type="PROSITE" id="PS51372"/>
    </source>
</evidence>
<gene>
    <name evidence="8" type="ORF">SAMN04488558_102181</name>
</gene>